<dbReference type="Proteomes" id="UP000640583">
    <property type="component" value="Unassembled WGS sequence"/>
</dbReference>
<dbReference type="EMBL" id="JADCKQ010000014">
    <property type="protein sequence ID" value="MBI1495075.1"/>
    <property type="molecule type" value="Genomic_DNA"/>
</dbReference>
<reference evidence="2" key="1">
    <citation type="submission" date="2020-10" db="EMBL/GenBank/DDBJ databases">
        <title>Paenihalocynthiibacter styelae gen. nov., sp. nov., isolated from stalked sea squirt Styela clava.</title>
        <authorList>
            <person name="Kim Y.-O."/>
            <person name="Yoon J.-H."/>
        </authorList>
    </citation>
    <scope>NUCLEOTIDE SEQUENCE</scope>
    <source>
        <strain evidence="2">MYP1-1</strain>
    </source>
</reference>
<evidence type="ECO:0000259" key="1">
    <source>
        <dbReference type="Pfam" id="PF08885"/>
    </source>
</evidence>
<dbReference type="Pfam" id="PF08885">
    <property type="entry name" value="GSCFA"/>
    <property type="match status" value="1"/>
</dbReference>
<evidence type="ECO:0000313" key="2">
    <source>
        <dbReference type="EMBL" id="MBI1495075.1"/>
    </source>
</evidence>
<accession>A0A8J7J863</accession>
<dbReference type="RefSeq" id="WP_228849799.1">
    <property type="nucleotide sequence ID" value="NZ_JADCKQ010000014.1"/>
</dbReference>
<comment type="caution">
    <text evidence="2">The sequence shown here is derived from an EMBL/GenBank/DDBJ whole genome shotgun (WGS) entry which is preliminary data.</text>
</comment>
<organism evidence="2 3">
    <name type="scientific">Halocynthiibacter styelae</name>
    <dbReference type="NCBI Taxonomy" id="2761955"/>
    <lineage>
        <taxon>Bacteria</taxon>
        <taxon>Pseudomonadati</taxon>
        <taxon>Pseudomonadota</taxon>
        <taxon>Alphaproteobacteria</taxon>
        <taxon>Rhodobacterales</taxon>
        <taxon>Paracoccaceae</taxon>
        <taxon>Halocynthiibacter</taxon>
    </lineage>
</organism>
<name>A0A8J7J863_9RHOB</name>
<dbReference type="AlphaFoldDB" id="A0A8J7J863"/>
<feature type="domain" description="GSCFA" evidence="1">
    <location>
        <begin position="12"/>
        <end position="271"/>
    </location>
</feature>
<keyword evidence="3" id="KW-1185">Reference proteome</keyword>
<dbReference type="InterPro" id="IPR014982">
    <property type="entry name" value="GSCFA"/>
</dbReference>
<gene>
    <name evidence="2" type="ORF">H1D41_15635</name>
</gene>
<protein>
    <submittedName>
        <fullName evidence="2">GSCFA domain-containing protein</fullName>
    </submittedName>
</protein>
<proteinExistence type="predicted"/>
<sequence length="311" mass="35105">MTRPFTLKATEKIAAAGSCFAQNISRYLMARYRKNYLVSEPAAEGEPTFSGRYGNIYTCHQLLQLMQEVEQGIADPNCALKRRDGRYVDCYRPFIQKDGYETPDDVRAARDRHLARVSELLSNLDVFVFTLGMTEAWRVPDTGRTLPNCPGIYSDVGQYEFHNYSAAETTAAMHSALAWLRKMNPTVKVILSVSPVPLTATFSDEHVAVANSFSKSVLRVCCAEMEASHSFVHYFPAYEMITNSFTQNCFFEDGNRRTVRPEIVDQVMQHFDKTVLKNLSSRNKPVLASAGENPGDDDICDDLELMKDLDF</sequence>
<evidence type="ECO:0000313" key="3">
    <source>
        <dbReference type="Proteomes" id="UP000640583"/>
    </source>
</evidence>